<keyword evidence="2 6" id="KW-0812">Transmembrane</keyword>
<dbReference type="OrthoDB" id="419167at2759"/>
<evidence type="ECO:0000256" key="3">
    <source>
        <dbReference type="ARBA" id="ARBA00022989"/>
    </source>
</evidence>
<evidence type="ECO:0000256" key="1">
    <source>
        <dbReference type="ARBA" id="ARBA00004141"/>
    </source>
</evidence>
<feature type="transmembrane region" description="Helical" evidence="6">
    <location>
        <begin position="77"/>
        <end position="97"/>
    </location>
</feature>
<feature type="transmembrane region" description="Helical" evidence="6">
    <location>
        <begin position="465"/>
        <end position="495"/>
    </location>
</feature>
<accession>A0A8X8CTB7</accession>
<evidence type="ECO:0000313" key="8">
    <source>
        <dbReference type="Proteomes" id="UP000886885"/>
    </source>
</evidence>
<keyword evidence="3 6" id="KW-1133">Transmembrane helix</keyword>
<protein>
    <recommendedName>
        <fullName evidence="9">Nucleotide-sugar transporter family protein</fullName>
    </recommendedName>
</protein>
<dbReference type="Proteomes" id="UP000886885">
    <property type="component" value="Chromosome 8A"/>
</dbReference>
<feature type="transmembrane region" description="Helical" evidence="6">
    <location>
        <begin position="432"/>
        <end position="453"/>
    </location>
</feature>
<keyword evidence="4 6" id="KW-0472">Membrane</keyword>
<evidence type="ECO:0000313" key="7">
    <source>
        <dbReference type="EMBL" id="KAG6765517.1"/>
    </source>
</evidence>
<dbReference type="PANTHER" id="PTHR10231">
    <property type="entry name" value="NUCLEOTIDE-SUGAR TRANSMEMBRANE TRANSPORTER"/>
    <property type="match status" value="1"/>
</dbReference>
<feature type="transmembrane region" description="Helical" evidence="6">
    <location>
        <begin position="397"/>
        <end position="417"/>
    </location>
</feature>
<evidence type="ECO:0000256" key="6">
    <source>
        <dbReference type="SAM" id="Phobius"/>
    </source>
</evidence>
<evidence type="ECO:0008006" key="9">
    <source>
        <dbReference type="Google" id="ProtNLM"/>
    </source>
</evidence>
<keyword evidence="8" id="KW-1185">Reference proteome</keyword>
<feature type="region of interest" description="Disordered" evidence="5">
    <location>
        <begin position="512"/>
        <end position="558"/>
    </location>
</feature>
<feature type="transmembrane region" description="Helical" evidence="6">
    <location>
        <begin position="202"/>
        <end position="219"/>
    </location>
</feature>
<feature type="transmembrane region" description="Helical" evidence="6">
    <location>
        <begin position="43"/>
        <end position="65"/>
    </location>
</feature>
<sequence length="558" mass="62105">MEGADMIECSVCHSKISANNNNSKAVVRAYDRHRSDVSSKTRFLNLLLVVGDCILVGLQPILVYMSKEDGKFKFSPISVNFLTETAKVFFAIFMLLIQKSVYSKAWNQHWREKHVNGCVLDFLVNHGSTKKSWGEISSFSLYLCPDVGCNSFLLQAARNNVLLAVPAFLYAISNYLKFIMQFSFLISPLIIVQLYFNPATVKMLGNLKVLVIAVLLKMIMKRRFSIIQWEALALLLIGISVNQLRSLPEGSSAMGLPVATGAYLYTLIFVSILFLETYWLDPPLADEYGSPNKAIKANNCRIITQIHISMHCLQKAIAFPAALPVPVAVSVPSFASVYNEYALKSQFETSIYLQYTVFSSWIASFISAKPESELWGFSDHFIHSLTRKSVFHGFQNLFLYGYGAIFNFLAILVTAIFKGPSSLDILHGHSRATMLLICNNAAQGILSSFFFKYADTILKKYSSTVATIFTGIASAVLFGHALTLNFILGISIVFISMHQFFSPLSKVKDEPRDDSLEMVDGQNSQRSKDSSFINMTAGANDDASHHVGHDEKAPLLPI</sequence>
<dbReference type="GO" id="GO:0015165">
    <property type="term" value="F:pyrimidine nucleotide-sugar transmembrane transporter activity"/>
    <property type="evidence" value="ECO:0007669"/>
    <property type="project" value="InterPro"/>
</dbReference>
<dbReference type="Pfam" id="PF04142">
    <property type="entry name" value="Nuc_sug_transp"/>
    <property type="match status" value="2"/>
</dbReference>
<organism evidence="7 8">
    <name type="scientific">Populus tomentosa</name>
    <name type="common">Chinese white poplar</name>
    <dbReference type="NCBI Taxonomy" id="118781"/>
    <lineage>
        <taxon>Eukaryota</taxon>
        <taxon>Viridiplantae</taxon>
        <taxon>Streptophyta</taxon>
        <taxon>Embryophyta</taxon>
        <taxon>Tracheophyta</taxon>
        <taxon>Spermatophyta</taxon>
        <taxon>Magnoliopsida</taxon>
        <taxon>eudicotyledons</taxon>
        <taxon>Gunneridae</taxon>
        <taxon>Pentapetalae</taxon>
        <taxon>rosids</taxon>
        <taxon>fabids</taxon>
        <taxon>Malpighiales</taxon>
        <taxon>Salicaceae</taxon>
        <taxon>Saliceae</taxon>
        <taxon>Populus</taxon>
    </lineage>
</organism>
<dbReference type="AlphaFoldDB" id="A0A8X8CTB7"/>
<comment type="subcellular location">
    <subcellularLocation>
        <location evidence="1">Membrane</location>
        <topology evidence="1">Multi-pass membrane protein</topology>
    </subcellularLocation>
</comment>
<dbReference type="EMBL" id="JAAWWB010000015">
    <property type="protein sequence ID" value="KAG6765517.1"/>
    <property type="molecule type" value="Genomic_DNA"/>
</dbReference>
<dbReference type="InterPro" id="IPR007271">
    <property type="entry name" value="Nuc_sug_transpt"/>
</dbReference>
<evidence type="ECO:0000256" key="5">
    <source>
        <dbReference type="SAM" id="MobiDB-lite"/>
    </source>
</evidence>
<gene>
    <name evidence="7" type="ORF">POTOM_029562</name>
</gene>
<dbReference type="GO" id="GO:0000139">
    <property type="term" value="C:Golgi membrane"/>
    <property type="evidence" value="ECO:0007669"/>
    <property type="project" value="InterPro"/>
</dbReference>
<feature type="compositionally biased region" description="Basic and acidic residues" evidence="5">
    <location>
        <begin position="542"/>
        <end position="558"/>
    </location>
</feature>
<evidence type="ECO:0000256" key="4">
    <source>
        <dbReference type="ARBA" id="ARBA00023136"/>
    </source>
</evidence>
<evidence type="ECO:0000256" key="2">
    <source>
        <dbReference type="ARBA" id="ARBA00022692"/>
    </source>
</evidence>
<name>A0A8X8CTB7_POPTO</name>
<comment type="caution">
    <text evidence="7">The sequence shown here is derived from an EMBL/GenBank/DDBJ whole genome shotgun (WGS) entry which is preliminary data.</text>
</comment>
<proteinExistence type="predicted"/>
<feature type="compositionally biased region" description="Polar residues" evidence="5">
    <location>
        <begin position="521"/>
        <end position="534"/>
    </location>
</feature>
<feature type="transmembrane region" description="Helical" evidence="6">
    <location>
        <begin position="256"/>
        <end position="275"/>
    </location>
</feature>
<reference evidence="7" key="1">
    <citation type="journal article" date="2020" name="bioRxiv">
        <title>Hybrid origin of Populus tomentosa Carr. identified through genome sequencing and phylogenomic analysis.</title>
        <authorList>
            <person name="An X."/>
            <person name="Gao K."/>
            <person name="Chen Z."/>
            <person name="Li J."/>
            <person name="Yang X."/>
            <person name="Yang X."/>
            <person name="Zhou J."/>
            <person name="Guo T."/>
            <person name="Zhao T."/>
            <person name="Huang S."/>
            <person name="Miao D."/>
            <person name="Khan W.U."/>
            <person name="Rao P."/>
            <person name="Ye M."/>
            <person name="Lei B."/>
            <person name="Liao W."/>
            <person name="Wang J."/>
            <person name="Ji L."/>
            <person name="Li Y."/>
            <person name="Guo B."/>
            <person name="Mustafa N.S."/>
            <person name="Li S."/>
            <person name="Yun Q."/>
            <person name="Keller S.R."/>
            <person name="Mao J."/>
            <person name="Zhang R."/>
            <person name="Strauss S.H."/>
        </authorList>
    </citation>
    <scope>NUCLEOTIDE SEQUENCE</scope>
    <source>
        <strain evidence="7">GM15</strain>
        <tissue evidence="7">Leaf</tissue>
    </source>
</reference>